<dbReference type="RefSeq" id="WP_135766756.1">
    <property type="nucleotide sequence ID" value="NZ_RQET01000003.1"/>
</dbReference>
<reference evidence="1" key="1">
    <citation type="journal article" date="2019" name="PLoS Negl. Trop. Dis.">
        <title>Revisiting the worldwide diversity of Leptospira species in the environment.</title>
        <authorList>
            <person name="Vincent A.T."/>
            <person name="Schiettekatte O."/>
            <person name="Bourhy P."/>
            <person name="Veyrier F.J."/>
            <person name="Picardeau M."/>
        </authorList>
    </citation>
    <scope>NUCLEOTIDE SEQUENCE [LARGE SCALE GENOMIC DNA]</scope>
    <source>
        <strain evidence="1">SSW15</strain>
    </source>
</reference>
<organism evidence="1 2">
    <name type="scientific">Leptospira fletcheri</name>
    <dbReference type="NCBI Taxonomy" id="2484981"/>
    <lineage>
        <taxon>Bacteria</taxon>
        <taxon>Pseudomonadati</taxon>
        <taxon>Spirochaetota</taxon>
        <taxon>Spirochaetia</taxon>
        <taxon>Leptospirales</taxon>
        <taxon>Leptospiraceae</taxon>
        <taxon>Leptospira</taxon>
    </lineage>
</organism>
<dbReference type="Proteomes" id="UP000298458">
    <property type="component" value="Unassembled WGS sequence"/>
</dbReference>
<protein>
    <submittedName>
        <fullName evidence="1">Uncharacterized protein</fullName>
    </submittedName>
</protein>
<sequence>MKGIAILLIVLSLGTADCQSLGTASVREKTNNFQTILRKNGLLIRQVVPPKFTPVAVDAEIPFRHNYAIKSTDGEIEIRYKIISIPEYLKEFEEVKKNYPQAILVPPKKDDYLKEFIMNLQNLAGKPENIMGSKPFPEKAVKDEFGADWGSSSHLILNPEYDKKYTYCMLVVLHKDQVADVYVMYLAKDLNELTKFLKETHLFYNIRFL</sequence>
<keyword evidence="2" id="KW-1185">Reference proteome</keyword>
<evidence type="ECO:0000313" key="1">
    <source>
        <dbReference type="EMBL" id="TGK12911.1"/>
    </source>
</evidence>
<dbReference type="OrthoDB" id="327837at2"/>
<evidence type="ECO:0000313" key="2">
    <source>
        <dbReference type="Proteomes" id="UP000298458"/>
    </source>
</evidence>
<dbReference type="AlphaFoldDB" id="A0A4R9GIQ7"/>
<name>A0A4R9GIQ7_9LEPT</name>
<proteinExistence type="predicted"/>
<dbReference type="EMBL" id="RQET01000003">
    <property type="protein sequence ID" value="TGK12911.1"/>
    <property type="molecule type" value="Genomic_DNA"/>
</dbReference>
<gene>
    <name evidence="1" type="ORF">EHO60_03285</name>
</gene>
<accession>A0A4R9GIQ7</accession>
<comment type="caution">
    <text evidence="1">The sequence shown here is derived from an EMBL/GenBank/DDBJ whole genome shotgun (WGS) entry which is preliminary data.</text>
</comment>